<dbReference type="InterPro" id="IPR000486">
    <property type="entry name" value="Xdiol_ring_cleave_dOase_1/2"/>
</dbReference>
<dbReference type="PROSITE" id="PS51819">
    <property type="entry name" value="VOC"/>
    <property type="match status" value="2"/>
</dbReference>
<dbReference type="PROSITE" id="PS00082">
    <property type="entry name" value="EXTRADIOL_DIOXYGENAS"/>
    <property type="match status" value="1"/>
</dbReference>
<evidence type="ECO:0000256" key="5">
    <source>
        <dbReference type="ARBA" id="ARBA00022964"/>
    </source>
</evidence>
<evidence type="ECO:0000256" key="1">
    <source>
        <dbReference type="ARBA" id="ARBA00001954"/>
    </source>
</evidence>
<keyword evidence="5 8" id="KW-0223">Dioxygenase</keyword>
<dbReference type="GO" id="GO:0051213">
    <property type="term" value="F:dioxygenase activity"/>
    <property type="evidence" value="ECO:0007669"/>
    <property type="project" value="UniProtKB-KW"/>
</dbReference>
<evidence type="ECO:0000259" key="9">
    <source>
        <dbReference type="PROSITE" id="PS51819"/>
    </source>
</evidence>
<dbReference type="InterPro" id="IPR050383">
    <property type="entry name" value="GlyoxalaseI/FosfomycinResist"/>
</dbReference>
<proteinExistence type="inferred from homology"/>
<organism evidence="10 11">
    <name type="scientific">Propylenella binzhouense</name>
    <dbReference type="NCBI Taxonomy" id="2555902"/>
    <lineage>
        <taxon>Bacteria</taxon>
        <taxon>Pseudomonadati</taxon>
        <taxon>Pseudomonadota</taxon>
        <taxon>Alphaproteobacteria</taxon>
        <taxon>Hyphomicrobiales</taxon>
        <taxon>Propylenellaceae</taxon>
        <taxon>Propylenella</taxon>
    </lineage>
</organism>
<dbReference type="InterPro" id="IPR029068">
    <property type="entry name" value="Glyas_Bleomycin-R_OHBP_Dase"/>
</dbReference>
<dbReference type="RefSeq" id="WP_161140670.1">
    <property type="nucleotide sequence ID" value="NZ_SPKJ01000034.1"/>
</dbReference>
<comment type="caution">
    <text evidence="10">The sequence shown here is derived from an EMBL/GenBank/DDBJ whole genome shotgun (WGS) entry which is preliminary data.</text>
</comment>
<name>A0A964WTS9_9HYPH</name>
<dbReference type="InterPro" id="IPR004360">
    <property type="entry name" value="Glyas_Fos-R_dOase_dom"/>
</dbReference>
<accession>A0A964WTS9</accession>
<comment type="similarity">
    <text evidence="2 8">Belongs to the extradiol ring-cleavage dioxygenase family.</text>
</comment>
<protein>
    <submittedName>
        <fullName evidence="10">Glyoxalase</fullName>
    </submittedName>
</protein>
<feature type="domain" description="VOC" evidence="9">
    <location>
        <begin position="135"/>
        <end position="248"/>
    </location>
</feature>
<dbReference type="PANTHER" id="PTHR21366:SF14">
    <property type="entry name" value="GLYOXALASE DOMAIN-CONTAINING PROTEIN 5"/>
    <property type="match status" value="1"/>
</dbReference>
<evidence type="ECO:0000313" key="10">
    <source>
        <dbReference type="EMBL" id="MYZ48319.1"/>
    </source>
</evidence>
<dbReference type="AlphaFoldDB" id="A0A964WTS9"/>
<feature type="domain" description="VOC" evidence="9">
    <location>
        <begin position="6"/>
        <end position="117"/>
    </location>
</feature>
<dbReference type="OrthoDB" id="9803142at2"/>
<dbReference type="Pfam" id="PF00903">
    <property type="entry name" value="Glyoxalase"/>
    <property type="match status" value="1"/>
</dbReference>
<evidence type="ECO:0000256" key="3">
    <source>
        <dbReference type="ARBA" id="ARBA00022723"/>
    </source>
</evidence>
<evidence type="ECO:0000256" key="6">
    <source>
        <dbReference type="ARBA" id="ARBA00023002"/>
    </source>
</evidence>
<keyword evidence="7 8" id="KW-0408">Iron</keyword>
<dbReference type="EMBL" id="SPKJ01000034">
    <property type="protein sequence ID" value="MYZ48319.1"/>
    <property type="molecule type" value="Genomic_DNA"/>
</dbReference>
<keyword evidence="4 8" id="KW-0058">Aromatic hydrocarbons catabolism</keyword>
<dbReference type="InterPro" id="IPR037523">
    <property type="entry name" value="VOC_core"/>
</dbReference>
<sequence length="304" mass="33835">MIRVSKLGFIGLSAVDRDGMAEYYSRIMGLAKQEETPDGLYFSCGPEHHAVGLRFGSEPGMEHIGLELAGDGSLAEAQKALAAAGVPSEIRSDTVPGIAECLRLADPDGATIYLYRQAEPSAKAYSGNGGVAPTKLGHVAYFVENAKRSERFFTENLGFRWADWVEDVFLFMRCNADHHTLNFLQSAKRGMFHFAFELRDFSHVEQTCDLLARENIPLIWGPGRHGAGHNIFIYHHDPDGNIVEYFAELDRMSDESLGYYDPKPYHEDSPQRPKVWPHHPLSGNKWGVRPPDGFGAINLARKTA</sequence>
<dbReference type="CDD" id="cd08343">
    <property type="entry name" value="ED_TypeI_classII_C"/>
    <property type="match status" value="1"/>
</dbReference>
<gene>
    <name evidence="10" type="ORF">E4O86_11415</name>
</gene>
<evidence type="ECO:0000256" key="2">
    <source>
        <dbReference type="ARBA" id="ARBA00008784"/>
    </source>
</evidence>
<evidence type="ECO:0000256" key="7">
    <source>
        <dbReference type="ARBA" id="ARBA00023004"/>
    </source>
</evidence>
<reference evidence="10" key="1">
    <citation type="submission" date="2019-03" db="EMBL/GenBank/DDBJ databases">
        <title>Afifella sp. nov., isolated from activated sludge.</title>
        <authorList>
            <person name="Li Q."/>
            <person name="Liu Y."/>
        </authorList>
    </citation>
    <scope>NUCLEOTIDE SEQUENCE</scope>
    <source>
        <strain evidence="10">L72</strain>
    </source>
</reference>
<keyword evidence="6 8" id="KW-0560">Oxidoreductase</keyword>
<dbReference type="PANTHER" id="PTHR21366">
    <property type="entry name" value="GLYOXALASE FAMILY PROTEIN"/>
    <property type="match status" value="1"/>
</dbReference>
<dbReference type="GO" id="GO:0008198">
    <property type="term" value="F:ferrous iron binding"/>
    <property type="evidence" value="ECO:0007669"/>
    <property type="project" value="InterPro"/>
</dbReference>
<evidence type="ECO:0000313" key="11">
    <source>
        <dbReference type="Proteomes" id="UP000773614"/>
    </source>
</evidence>
<comment type="cofactor">
    <cofactor evidence="1 8">
        <name>Fe(2+)</name>
        <dbReference type="ChEBI" id="CHEBI:29033"/>
    </cofactor>
</comment>
<evidence type="ECO:0000256" key="8">
    <source>
        <dbReference type="RuleBase" id="RU000683"/>
    </source>
</evidence>
<evidence type="ECO:0000256" key="4">
    <source>
        <dbReference type="ARBA" id="ARBA00022797"/>
    </source>
</evidence>
<dbReference type="SUPFAM" id="SSF54593">
    <property type="entry name" value="Glyoxalase/Bleomycin resistance protein/Dihydroxybiphenyl dioxygenase"/>
    <property type="match status" value="1"/>
</dbReference>
<keyword evidence="11" id="KW-1185">Reference proteome</keyword>
<dbReference type="Gene3D" id="3.10.180.10">
    <property type="entry name" value="2,3-Dihydroxybiphenyl 1,2-Dioxygenase, domain 1"/>
    <property type="match status" value="2"/>
</dbReference>
<keyword evidence="3" id="KW-0479">Metal-binding</keyword>
<dbReference type="Proteomes" id="UP000773614">
    <property type="component" value="Unassembled WGS sequence"/>
</dbReference>